<dbReference type="AlphaFoldDB" id="A0A6S8WPP3"/>
<sequence length="648" mass="73024">MLETLEAESILKKDRVKEIEHKKELSNDKKVKKKSNDIEQLQSLLFGAQVTEMMNKKKKTSALPPEEITEVLFDLASRVTATIPFNVNIIDGLEDSFDNSSHDDFFESNAFTDHKADKEVTEATRFLLDDILPVWLDTFKPIAINQRRVLWPLAKEASDVAASDDLSMESAASGWSVGTPERRAKLAEKVAFLELDPHTRIETCNLITFYFTRKVLPSIEPSRKDQIQSSGGGHDSQHTEDSAIKFITAYGSYLNLLEGLIAASEIKSTRVLQSLLHLAKYDPRSNENFKLLSHATSQIPYEQKMLPCLLIKLKKDLSQNKVEDLQTLLPLLVAAYPDIKTWQIFSLLSSNTTSEEDKIANDSFAKMGREQTNFYYEYLSLLMDSSLMARKDKTLVREWCSMSIVGIKNDDRRANFYKVASPVDSLESSIHRDLSFLIDSSVAIADDSLTVSLASEIISTSNQRTSKELLSRIVGFLRIIASKRDALNSHSSEKTEERLGQGLVQQILILFDKMSNSPHQAVRESIEMTEELLYQLNARTNYQDGEEVIVTLMTDVISPRYVLEALSLWQPFALRASLMFLSLRTCLMNDIESGLSDEISVALSRVREIRHRNPPSKSDQASVNKNETSGNVSTIWDTVLDGTATIDK</sequence>
<gene>
    <name evidence="1" type="ORF">CDEB00056_LOCUS15081</name>
    <name evidence="2" type="ORF">CDEB00056_LOCUS15085</name>
</gene>
<name>A0A6S8WPP3_9STRA</name>
<dbReference type="EMBL" id="HBIO01019582">
    <property type="protein sequence ID" value="CAE0470228.1"/>
    <property type="molecule type" value="Transcribed_RNA"/>
</dbReference>
<protein>
    <submittedName>
        <fullName evidence="1">Uncharacterized protein</fullName>
    </submittedName>
</protein>
<dbReference type="EMBL" id="HBIO01019589">
    <property type="protein sequence ID" value="CAE0470232.1"/>
    <property type="molecule type" value="Transcribed_RNA"/>
</dbReference>
<evidence type="ECO:0000313" key="1">
    <source>
        <dbReference type="EMBL" id="CAE0470228.1"/>
    </source>
</evidence>
<proteinExistence type="predicted"/>
<accession>A0A6S8WPP3</accession>
<evidence type="ECO:0000313" key="2">
    <source>
        <dbReference type="EMBL" id="CAE0470232.1"/>
    </source>
</evidence>
<reference evidence="1" key="1">
    <citation type="submission" date="2021-01" db="EMBL/GenBank/DDBJ databases">
        <authorList>
            <person name="Corre E."/>
            <person name="Pelletier E."/>
            <person name="Niang G."/>
            <person name="Scheremetjew M."/>
            <person name="Finn R."/>
            <person name="Kale V."/>
            <person name="Holt S."/>
            <person name="Cochrane G."/>
            <person name="Meng A."/>
            <person name="Brown T."/>
            <person name="Cohen L."/>
        </authorList>
    </citation>
    <scope>NUCLEOTIDE SEQUENCE</scope>
    <source>
        <strain evidence="1">MM31A-1</strain>
    </source>
</reference>
<organism evidence="1">
    <name type="scientific">Chaetoceros debilis</name>
    <dbReference type="NCBI Taxonomy" id="122233"/>
    <lineage>
        <taxon>Eukaryota</taxon>
        <taxon>Sar</taxon>
        <taxon>Stramenopiles</taxon>
        <taxon>Ochrophyta</taxon>
        <taxon>Bacillariophyta</taxon>
        <taxon>Coscinodiscophyceae</taxon>
        <taxon>Chaetocerotophycidae</taxon>
        <taxon>Chaetocerotales</taxon>
        <taxon>Chaetocerotaceae</taxon>
        <taxon>Chaetoceros</taxon>
    </lineage>
</organism>